<evidence type="ECO:0000313" key="1">
    <source>
        <dbReference type="EMBL" id="OYD51962.1"/>
    </source>
</evidence>
<dbReference type="InterPro" id="IPR022061">
    <property type="entry name" value="DUF3617"/>
</dbReference>
<dbReference type="EMBL" id="NOIG01000001">
    <property type="protein sequence ID" value="OYD51962.1"/>
    <property type="molecule type" value="Genomic_DNA"/>
</dbReference>
<keyword evidence="2" id="KW-1185">Reference proteome</keyword>
<dbReference type="AlphaFoldDB" id="A0A235ESG2"/>
<evidence type="ECO:0000313" key="2">
    <source>
        <dbReference type="Proteomes" id="UP000215441"/>
    </source>
</evidence>
<accession>A0A235ESG2</accession>
<reference evidence="1 2" key="1">
    <citation type="submission" date="2017-07" db="EMBL/GenBank/DDBJ databases">
        <title>Acidovorax KNDSW TSA 6 genome sequence and assembly.</title>
        <authorList>
            <person name="Mayilraj S."/>
        </authorList>
    </citation>
    <scope>NUCLEOTIDE SEQUENCE [LARGE SCALE GENOMIC DNA]</scope>
    <source>
        <strain evidence="1 2">KNDSW-TSA6</strain>
    </source>
</reference>
<name>A0A235ESG2_9BURK</name>
<sequence length="184" mass="20285">MHRIYAPWVAGLGILAFAVGPVFAQTQSLPVRKAGLWEVTIRGAGDSMMRQQKVQQCTNEEVESIMLLSVVPGQEHCHDVAVKKPGKGHEIRTMCYVHDNRVEAAVELSGDLQAAYRGVFEVKYSKPVRFNPGRTEFEGRWLGACKAGQRAGDMLLPNGATVNVVDDRKHAEAHGHQGHEGHKH</sequence>
<gene>
    <name evidence="1" type="ORF">CBY09_00195</name>
</gene>
<comment type="caution">
    <text evidence="1">The sequence shown here is derived from an EMBL/GenBank/DDBJ whole genome shotgun (WGS) entry which is preliminary data.</text>
</comment>
<evidence type="ECO:0008006" key="3">
    <source>
        <dbReference type="Google" id="ProtNLM"/>
    </source>
</evidence>
<protein>
    <recommendedName>
        <fullName evidence="3">DUF3617 domain-containing protein</fullName>
    </recommendedName>
</protein>
<proteinExistence type="predicted"/>
<organism evidence="1 2">
    <name type="scientific">Acidovorax kalamii</name>
    <dbReference type="NCBI Taxonomy" id="2004485"/>
    <lineage>
        <taxon>Bacteria</taxon>
        <taxon>Pseudomonadati</taxon>
        <taxon>Pseudomonadota</taxon>
        <taxon>Betaproteobacteria</taxon>
        <taxon>Burkholderiales</taxon>
        <taxon>Comamonadaceae</taxon>
        <taxon>Acidovorax</taxon>
    </lineage>
</organism>
<dbReference type="Pfam" id="PF12276">
    <property type="entry name" value="DUF3617"/>
    <property type="match status" value="1"/>
</dbReference>
<dbReference type="Proteomes" id="UP000215441">
    <property type="component" value="Unassembled WGS sequence"/>
</dbReference>